<dbReference type="InterPro" id="IPR036412">
    <property type="entry name" value="HAD-like_sf"/>
</dbReference>
<organism evidence="10 11">
    <name type="scientific">Araneus ventricosus</name>
    <name type="common">Orbweaver spider</name>
    <name type="synonym">Epeira ventricosa</name>
    <dbReference type="NCBI Taxonomy" id="182803"/>
    <lineage>
        <taxon>Eukaryota</taxon>
        <taxon>Metazoa</taxon>
        <taxon>Ecdysozoa</taxon>
        <taxon>Arthropoda</taxon>
        <taxon>Chelicerata</taxon>
        <taxon>Arachnida</taxon>
        <taxon>Araneae</taxon>
        <taxon>Araneomorphae</taxon>
        <taxon>Entelegynae</taxon>
        <taxon>Araneoidea</taxon>
        <taxon>Araneidae</taxon>
        <taxon>Araneus</taxon>
    </lineage>
</organism>
<comment type="caution">
    <text evidence="10">The sequence shown here is derived from an EMBL/GenBank/DDBJ whole genome shotgun (WGS) entry which is preliminary data.</text>
</comment>
<dbReference type="Proteomes" id="UP000499080">
    <property type="component" value="Unassembled WGS sequence"/>
</dbReference>
<comment type="cofactor">
    <cofactor evidence="1">
        <name>Mg(2+)</name>
        <dbReference type="ChEBI" id="CHEBI:18420"/>
    </cofactor>
</comment>
<keyword evidence="5" id="KW-0028">Amino-acid biosynthesis</keyword>
<evidence type="ECO:0000256" key="2">
    <source>
        <dbReference type="ARBA" id="ARBA00005135"/>
    </source>
</evidence>
<gene>
    <name evidence="10" type="ORF">AVEN_249505_1</name>
</gene>
<keyword evidence="8" id="KW-0460">Magnesium</keyword>
<dbReference type="OrthoDB" id="27226at2759"/>
<evidence type="ECO:0000256" key="5">
    <source>
        <dbReference type="ARBA" id="ARBA00022605"/>
    </source>
</evidence>
<name>A0A4Y2XE79_ARAVE</name>
<evidence type="ECO:0000256" key="1">
    <source>
        <dbReference type="ARBA" id="ARBA00001946"/>
    </source>
</evidence>
<comment type="pathway">
    <text evidence="2">Amino-acid biosynthesis; L-serine biosynthesis; L-serine from 3-phospho-D-glycerate: step 3/3.</text>
</comment>
<reference evidence="10 11" key="1">
    <citation type="journal article" date="2019" name="Sci. Rep.">
        <title>Orb-weaving spider Araneus ventricosus genome elucidates the spidroin gene catalogue.</title>
        <authorList>
            <person name="Kono N."/>
            <person name="Nakamura H."/>
            <person name="Ohtoshi R."/>
            <person name="Moran D.A.P."/>
            <person name="Shinohara A."/>
            <person name="Yoshida Y."/>
            <person name="Fujiwara M."/>
            <person name="Mori M."/>
            <person name="Tomita M."/>
            <person name="Arakawa K."/>
        </authorList>
    </citation>
    <scope>NUCLEOTIDE SEQUENCE [LARGE SCALE GENOMIC DNA]</scope>
</reference>
<evidence type="ECO:0000256" key="9">
    <source>
        <dbReference type="ARBA" id="ARBA00023299"/>
    </source>
</evidence>
<keyword evidence="9" id="KW-0718">Serine biosynthesis</keyword>
<dbReference type="EMBL" id="BGPR01074716">
    <property type="protein sequence ID" value="GBO46807.1"/>
    <property type="molecule type" value="Genomic_DNA"/>
</dbReference>
<evidence type="ECO:0000256" key="8">
    <source>
        <dbReference type="ARBA" id="ARBA00022842"/>
    </source>
</evidence>
<dbReference type="Gene3D" id="3.40.50.1000">
    <property type="entry name" value="HAD superfamily/HAD-like"/>
    <property type="match status" value="1"/>
</dbReference>
<evidence type="ECO:0000313" key="11">
    <source>
        <dbReference type="Proteomes" id="UP000499080"/>
    </source>
</evidence>
<evidence type="ECO:0000313" key="10">
    <source>
        <dbReference type="EMBL" id="GBO46807.1"/>
    </source>
</evidence>
<evidence type="ECO:0000256" key="7">
    <source>
        <dbReference type="ARBA" id="ARBA00022801"/>
    </source>
</evidence>
<dbReference type="PANTHER" id="PTHR43344:SF2">
    <property type="entry name" value="PHOSPHOSERINE PHOSPHATASE"/>
    <property type="match status" value="1"/>
</dbReference>
<proteinExistence type="predicted"/>
<evidence type="ECO:0000256" key="4">
    <source>
        <dbReference type="ARBA" id="ARBA00015196"/>
    </source>
</evidence>
<feature type="non-terminal residue" evidence="10">
    <location>
        <position position="1"/>
    </location>
</feature>
<dbReference type="SUPFAM" id="SSF56784">
    <property type="entry name" value="HAD-like"/>
    <property type="match status" value="1"/>
</dbReference>
<dbReference type="GO" id="GO:0006564">
    <property type="term" value="P:L-serine biosynthetic process"/>
    <property type="evidence" value="ECO:0007669"/>
    <property type="project" value="UniProtKB-KW"/>
</dbReference>
<dbReference type="InterPro" id="IPR050582">
    <property type="entry name" value="HAD-like_SerB"/>
</dbReference>
<dbReference type="GO" id="GO:0005737">
    <property type="term" value="C:cytoplasm"/>
    <property type="evidence" value="ECO:0007669"/>
    <property type="project" value="TreeGrafter"/>
</dbReference>
<keyword evidence="7" id="KW-0378">Hydrolase</keyword>
<dbReference type="InterPro" id="IPR023214">
    <property type="entry name" value="HAD_sf"/>
</dbReference>
<dbReference type="GO" id="GO:0000287">
    <property type="term" value="F:magnesium ion binding"/>
    <property type="evidence" value="ECO:0007669"/>
    <property type="project" value="TreeGrafter"/>
</dbReference>
<keyword evidence="11" id="KW-1185">Reference proteome</keyword>
<dbReference type="GO" id="GO:0036424">
    <property type="term" value="F:L-phosphoserine phosphatase activity"/>
    <property type="evidence" value="ECO:0007669"/>
    <property type="project" value="TreeGrafter"/>
</dbReference>
<evidence type="ECO:0000256" key="3">
    <source>
        <dbReference type="ARBA" id="ARBA00012640"/>
    </source>
</evidence>
<dbReference type="EC" id="3.1.3.3" evidence="3"/>
<accession>A0A4Y2XE79</accession>
<dbReference type="PANTHER" id="PTHR43344">
    <property type="entry name" value="PHOSPHOSERINE PHOSPHATASE"/>
    <property type="match status" value="1"/>
</dbReference>
<protein>
    <recommendedName>
        <fullName evidence="4">Phosphoserine phosphatase</fullName>
        <ecNumber evidence="3">3.1.3.3</ecNumber>
    </recommendedName>
</protein>
<evidence type="ECO:0000256" key="6">
    <source>
        <dbReference type="ARBA" id="ARBA00022723"/>
    </source>
</evidence>
<sequence>EVKIQSDFLLENNPKIGTENPFISQQRLGNNMSNPEILTRALWRAADAVCFDVDSTVCMDEAIDELAKFAKKEKEVMDL</sequence>
<dbReference type="AlphaFoldDB" id="A0A4Y2XE79"/>
<keyword evidence="6" id="KW-0479">Metal-binding</keyword>